<organism evidence="2 3">
    <name type="scientific">Xanthomonas graminis pv. poae</name>
    <dbReference type="NCBI Taxonomy" id="227946"/>
    <lineage>
        <taxon>Bacteria</taxon>
        <taxon>Pseudomonadati</taxon>
        <taxon>Pseudomonadota</taxon>
        <taxon>Gammaproteobacteria</taxon>
        <taxon>Lysobacterales</taxon>
        <taxon>Lysobacteraceae</taxon>
        <taxon>Xanthomonas</taxon>
        <taxon>Xanthomonas translucens group</taxon>
        <taxon>Xanthomonas graminis</taxon>
    </lineage>
</organism>
<reference evidence="2 3" key="1">
    <citation type="submission" date="2015-07" db="EMBL/GenBank/DDBJ databases">
        <authorList>
            <person name="Noorani M."/>
        </authorList>
    </citation>
    <scope>NUCLEOTIDE SEQUENCE [LARGE SCALE GENOMIC DNA]</scope>
    <source>
        <strain evidence="2">LMG728</strain>
    </source>
</reference>
<evidence type="ECO:0000313" key="2">
    <source>
        <dbReference type="EMBL" id="CTP83808.1"/>
    </source>
</evidence>
<dbReference type="RefSeq" id="WP_080999307.1">
    <property type="nucleotide sequence ID" value="NZ_CP076250.1"/>
</dbReference>
<accession>A0A0K2ZE76</accession>
<feature type="transmembrane region" description="Helical" evidence="1">
    <location>
        <begin position="70"/>
        <end position="89"/>
    </location>
</feature>
<evidence type="ECO:0008006" key="4">
    <source>
        <dbReference type="Google" id="ProtNLM"/>
    </source>
</evidence>
<dbReference type="AlphaFoldDB" id="A0A0K2ZE76"/>
<sequence>MESARHAPSDDALLDPLDPAAPRPLVQRLGVILWPSFMVAGAMSALFFALVDPLTLRDIAFPGRALGRELGYTLGLFMFWSATLSSSLLTEFLQRPPPQAAADDDAPSS</sequence>
<feature type="transmembrane region" description="Helical" evidence="1">
    <location>
        <begin position="31"/>
        <end position="50"/>
    </location>
</feature>
<evidence type="ECO:0000256" key="1">
    <source>
        <dbReference type="SAM" id="Phobius"/>
    </source>
</evidence>
<evidence type="ECO:0000313" key="3">
    <source>
        <dbReference type="Proteomes" id="UP000041247"/>
    </source>
</evidence>
<protein>
    <recommendedName>
        <fullName evidence="4">Transmembrane protein</fullName>
    </recommendedName>
</protein>
<gene>
    <name evidence="2" type="ORF">XTPLMG728_0333</name>
</gene>
<dbReference type="EMBL" id="CXOK01000009">
    <property type="protein sequence ID" value="CTP83808.1"/>
    <property type="molecule type" value="Genomic_DNA"/>
</dbReference>
<proteinExistence type="predicted"/>
<dbReference type="Proteomes" id="UP000041247">
    <property type="component" value="Unassembled WGS sequence"/>
</dbReference>
<keyword evidence="1" id="KW-0812">Transmembrane</keyword>
<keyword evidence="1" id="KW-1133">Transmembrane helix</keyword>
<name>A0A0K2ZE76_9XANT</name>
<keyword evidence="1" id="KW-0472">Membrane</keyword>